<dbReference type="AlphaFoldDB" id="A0A8H3DHR4"/>
<evidence type="ECO:0000313" key="4">
    <source>
        <dbReference type="EMBL" id="CAE6531471.1"/>
    </source>
</evidence>
<proteinExistence type="predicted"/>
<feature type="region of interest" description="Disordered" evidence="2">
    <location>
        <begin position="840"/>
        <end position="873"/>
    </location>
</feature>
<dbReference type="GO" id="GO:0008270">
    <property type="term" value="F:zinc ion binding"/>
    <property type="evidence" value="ECO:0007669"/>
    <property type="project" value="UniProtKB-KW"/>
</dbReference>
<keyword evidence="1" id="KW-0862">Zinc</keyword>
<feature type="region of interest" description="Disordered" evidence="2">
    <location>
        <begin position="765"/>
        <end position="791"/>
    </location>
</feature>
<evidence type="ECO:0000256" key="2">
    <source>
        <dbReference type="SAM" id="MobiDB-lite"/>
    </source>
</evidence>
<feature type="region of interest" description="Disordered" evidence="2">
    <location>
        <begin position="690"/>
        <end position="718"/>
    </location>
</feature>
<feature type="compositionally biased region" description="Basic and acidic residues" evidence="2">
    <location>
        <begin position="706"/>
        <end position="718"/>
    </location>
</feature>
<evidence type="ECO:0000259" key="3">
    <source>
        <dbReference type="PROSITE" id="PS50157"/>
    </source>
</evidence>
<dbReference type="InterPro" id="IPR013087">
    <property type="entry name" value="Znf_C2H2_type"/>
</dbReference>
<dbReference type="EMBL" id="CAJMXA010004016">
    <property type="protein sequence ID" value="CAE6531471.1"/>
    <property type="molecule type" value="Genomic_DNA"/>
</dbReference>
<reference evidence="4" key="1">
    <citation type="submission" date="2021-01" db="EMBL/GenBank/DDBJ databases">
        <authorList>
            <person name="Kaushik A."/>
        </authorList>
    </citation>
    <scope>NUCLEOTIDE SEQUENCE</scope>
    <source>
        <strain evidence="4">AG6-10EEA</strain>
    </source>
</reference>
<feature type="region of interest" description="Disordered" evidence="2">
    <location>
        <begin position="1005"/>
        <end position="1051"/>
    </location>
</feature>
<dbReference type="PROSITE" id="PS50157">
    <property type="entry name" value="ZINC_FINGER_C2H2_2"/>
    <property type="match status" value="1"/>
</dbReference>
<evidence type="ECO:0000313" key="5">
    <source>
        <dbReference type="Proteomes" id="UP000663853"/>
    </source>
</evidence>
<dbReference type="Proteomes" id="UP000663853">
    <property type="component" value="Unassembled WGS sequence"/>
</dbReference>
<sequence>MRLPTDLKPPGSPPYIPPSSIFEPVDALLYLMGRGRSSYSSASLAKPGWHNLSDPAELLQSGKSREDASGCAESRPKRHRLLLSHSNAPVVVPGPVVSEILDVPEQTKAGLMPRASKRYHPLHRVHGHSSCLPKDPRTIVSSDNIRLVDQDKPPTRPTFVATISPRPGGQGSKPLLSTPLPGNLDKLTPLFDQHSKASLSQADVKRGWGDLGLLGEFPTIPGPKGFPAHGQAHDDILSPTDELPQYTLGSYKIAGVLLDDSNHADGSIQSSPQTGAMGRDRIILPHIDTSCALETCETRYAMSPADESVFTSEVVQPHQEARGAKTVDALLNTLPKVEDSIISFPALIRLTHKAYQTSKTHPPGSQNTYFDLCIVTNPQDNTIRVWNVLVDDSILSRCRENNPQLCLPSVDSPAPPFGKPQCLSAALDHPSRAQVSRFWLSVNKLPSDTPAPGELSKTRLIAHNTLPQEHELIPTPPGLEMNRDSLHKLSPLVRALQGLAPISFEPRPLRLIRSSHIGSFVHDCLPNLKRDDLDCHKIMDSPNVPSCGAGHFNRLVDAKRAETSEHPGDIDYSPLPANAVCASDNNSFVLDLGGCSHEPCNISRSSIHKNEHDGPQPTPFKESILVGATNAPTGPPYKPKCTSTALAPTTTNHLQGADWVVKVDEGEEGGIGFEPPTQTKIFEPWETGDRAEQAGEHSLGAGRAGWKQENRRDHEGALPRDVMGVPVQRCRSMPHRQCRPRRTKLGSRASLPFCRYHPFYPRIPPGLQSVKRHSGNSDPPPGQHGAPLSPFDFNTLGFPFNNSFGSVDGESPWSGGDPGLGLLPAPELNIVPLQVFFGQEPAPNIASPQPQHRGEGDPAVQQRTNAPPPPVPLSTETQLGARGPTWNAGFVTGCGFATRQSGRSLPQLHVNDPEWNAGFVAGCVLVAGASGKSLPLPHKWGPEWNAGFIIGCTFASQTSGGPHADESWSQPNLIETVTQVAPPAAMDTFANGDTQIRQPAVALDNPIAPPLLPDTPQSLGAQTVNDLPHDRPASSPTQIATERSKSDDTQIGTALVPREAAPGANDNTLEIPAEQTLQHGHDKKKHRCSVCTKAFHKKYRLEDHIHTHRNQAKGMRYLYPLLTYTNFLGRI</sequence>
<name>A0A8H3DHR4_9AGAM</name>
<keyword evidence="1" id="KW-0479">Metal-binding</keyword>
<organism evidence="4 5">
    <name type="scientific">Rhizoctonia solani</name>
    <dbReference type="NCBI Taxonomy" id="456999"/>
    <lineage>
        <taxon>Eukaryota</taxon>
        <taxon>Fungi</taxon>
        <taxon>Dikarya</taxon>
        <taxon>Basidiomycota</taxon>
        <taxon>Agaricomycotina</taxon>
        <taxon>Agaricomycetes</taxon>
        <taxon>Cantharellales</taxon>
        <taxon>Ceratobasidiaceae</taxon>
        <taxon>Rhizoctonia</taxon>
    </lineage>
</organism>
<feature type="domain" description="C2H2-type" evidence="3">
    <location>
        <begin position="1086"/>
        <end position="1113"/>
    </location>
</feature>
<keyword evidence="1" id="KW-0863">Zinc-finger</keyword>
<dbReference type="PROSITE" id="PS00028">
    <property type="entry name" value="ZINC_FINGER_C2H2_1"/>
    <property type="match status" value="1"/>
</dbReference>
<accession>A0A8H3DHR4</accession>
<feature type="compositionally biased region" description="Polar residues" evidence="2">
    <location>
        <begin position="1015"/>
        <end position="1025"/>
    </location>
</feature>
<comment type="caution">
    <text evidence="4">The sequence shown here is derived from an EMBL/GenBank/DDBJ whole genome shotgun (WGS) entry which is preliminary data.</text>
</comment>
<evidence type="ECO:0000256" key="1">
    <source>
        <dbReference type="PROSITE-ProRule" id="PRU00042"/>
    </source>
</evidence>
<protein>
    <recommendedName>
        <fullName evidence="3">C2H2-type domain-containing protein</fullName>
    </recommendedName>
</protein>
<gene>
    <name evidence="4" type="ORF">RDB_LOCUS168812</name>
</gene>